<dbReference type="InterPro" id="IPR029044">
    <property type="entry name" value="Nucleotide-diphossugar_trans"/>
</dbReference>
<keyword evidence="2" id="KW-1185">Reference proteome</keyword>
<reference evidence="1" key="1">
    <citation type="submission" date="2017-04" db="EMBL/GenBank/DDBJ databases">
        <title>Complete Genome Sequences of Twelve Strains of a Stable Defined Moderately Diverse Mouse Microbiota 2 (sDMDMm2).</title>
        <authorList>
            <person name="Uchimura Y."/>
            <person name="Wyss M."/>
            <person name="Brugiroux S."/>
            <person name="Limenitakis J.P."/>
            <person name="Stecher B."/>
            <person name="McCoy K.D."/>
            <person name="Macpherson A.J."/>
        </authorList>
    </citation>
    <scope>NUCLEOTIDE SEQUENCE</scope>
    <source>
        <strain evidence="1">YL58</strain>
    </source>
</reference>
<evidence type="ECO:0000313" key="1">
    <source>
        <dbReference type="EMBL" id="ANU77712.1"/>
    </source>
</evidence>
<sequence>MYSILYDIYFIMKRKERLLKDKKWYKERKCLLDHIEAYYNLYIVKRYRKTRNKKLGVVQGKRGQKIIVSLTSYPKRIGTVWITIETIMNQSLKPDEIILWLAKEQFSGIQSLPIELLEQRKRGLTIRFCDDLRSHKKYYYTMQEYPDDIVLLFDDDMFYPYDTIKKLWKLHEKYPRDICCITSQVMEPDFMSIPSGWRNPEVIERLEHSDRIQVFTGSGSLFPPKSLSEEIFQKDNLLRLCPFADDLWITFMAFRAGTKITSLNKWRAFPVSVYGTHEGSLWYINGQDGKNDEQWKNILEFYGGF</sequence>
<dbReference type="OrthoDB" id="5465469at2"/>
<name>A0A1C7IHV5_9FIRM</name>
<dbReference type="STRING" id="1796616.A4V09_19360"/>
<evidence type="ECO:0008006" key="3">
    <source>
        <dbReference type="Google" id="ProtNLM"/>
    </source>
</evidence>
<protein>
    <recommendedName>
        <fullName evidence="3">Glycosyl transferase family 2</fullName>
    </recommendedName>
</protein>
<dbReference type="SUPFAM" id="SSF53448">
    <property type="entry name" value="Nucleotide-diphospho-sugar transferases"/>
    <property type="match status" value="1"/>
</dbReference>
<accession>A0A1C7IHV5</accession>
<evidence type="ECO:0000313" key="2">
    <source>
        <dbReference type="Proteomes" id="UP000092574"/>
    </source>
</evidence>
<dbReference type="AlphaFoldDB" id="A0A1C7IHV5"/>
<dbReference type="RefSeq" id="WP_065543817.1">
    <property type="nucleotide sequence ID" value="NZ_CP015405.2"/>
</dbReference>
<gene>
    <name evidence="1" type="ORF">A4V09_19360</name>
</gene>
<organism evidence="1 2">
    <name type="scientific">Blautia pseudococcoides</name>
    <dbReference type="NCBI Taxonomy" id="1796616"/>
    <lineage>
        <taxon>Bacteria</taxon>
        <taxon>Bacillati</taxon>
        <taxon>Bacillota</taxon>
        <taxon>Clostridia</taxon>
        <taxon>Lachnospirales</taxon>
        <taxon>Lachnospiraceae</taxon>
        <taxon>Blautia</taxon>
    </lineage>
</organism>
<dbReference type="Proteomes" id="UP000092574">
    <property type="component" value="Chromosome"/>
</dbReference>
<dbReference type="EMBL" id="CP015405">
    <property type="protein sequence ID" value="ANU77712.1"/>
    <property type="molecule type" value="Genomic_DNA"/>
</dbReference>
<proteinExistence type="predicted"/>
<dbReference type="CDD" id="cd00761">
    <property type="entry name" value="Glyco_tranf_GTA_type"/>
    <property type="match status" value="1"/>
</dbReference>
<dbReference type="KEGG" id="byl:A4V09_19360"/>